<organism evidence="1 2">
    <name type="scientific">Araneus ventricosus</name>
    <name type="common">Orbweaver spider</name>
    <name type="synonym">Epeira ventricosa</name>
    <dbReference type="NCBI Taxonomy" id="182803"/>
    <lineage>
        <taxon>Eukaryota</taxon>
        <taxon>Metazoa</taxon>
        <taxon>Ecdysozoa</taxon>
        <taxon>Arthropoda</taxon>
        <taxon>Chelicerata</taxon>
        <taxon>Arachnida</taxon>
        <taxon>Araneae</taxon>
        <taxon>Araneomorphae</taxon>
        <taxon>Entelegynae</taxon>
        <taxon>Araneoidea</taxon>
        <taxon>Araneidae</taxon>
        <taxon>Araneus</taxon>
    </lineage>
</organism>
<comment type="caution">
    <text evidence="1">The sequence shown here is derived from an EMBL/GenBank/DDBJ whole genome shotgun (WGS) entry which is preliminary data.</text>
</comment>
<reference evidence="1 2" key="1">
    <citation type="journal article" date="2019" name="Sci. Rep.">
        <title>Orb-weaving spider Araneus ventricosus genome elucidates the spidroin gene catalogue.</title>
        <authorList>
            <person name="Kono N."/>
            <person name="Nakamura H."/>
            <person name="Ohtoshi R."/>
            <person name="Moran D.A.P."/>
            <person name="Shinohara A."/>
            <person name="Yoshida Y."/>
            <person name="Fujiwara M."/>
            <person name="Mori M."/>
            <person name="Tomita M."/>
            <person name="Arakawa K."/>
        </authorList>
    </citation>
    <scope>NUCLEOTIDE SEQUENCE [LARGE SCALE GENOMIC DNA]</scope>
</reference>
<dbReference type="AlphaFoldDB" id="A0A4Y2IBN5"/>
<dbReference type="Proteomes" id="UP000499080">
    <property type="component" value="Unassembled WGS sequence"/>
</dbReference>
<evidence type="ECO:0000313" key="1">
    <source>
        <dbReference type="EMBL" id="GBM75127.1"/>
    </source>
</evidence>
<proteinExistence type="predicted"/>
<protein>
    <submittedName>
        <fullName evidence="1">Uncharacterized protein</fullName>
    </submittedName>
</protein>
<name>A0A4Y2IBN5_ARAVE</name>
<sequence>MTARSFQELYFMEHDSYLDYDSFLGANNNVHMLTNIHLSKDRIILTPETQISPSPASLLLGSHNSVPWFDKVLTASKTVLRKASLKFAPITTVLFMI</sequence>
<dbReference type="EMBL" id="BGPR01002537">
    <property type="protein sequence ID" value="GBM75127.1"/>
    <property type="molecule type" value="Genomic_DNA"/>
</dbReference>
<gene>
    <name evidence="1" type="ORF">AVEN_88369_1</name>
</gene>
<keyword evidence="2" id="KW-1185">Reference proteome</keyword>
<evidence type="ECO:0000313" key="2">
    <source>
        <dbReference type="Proteomes" id="UP000499080"/>
    </source>
</evidence>
<accession>A0A4Y2IBN5</accession>